<evidence type="ECO:0000256" key="3">
    <source>
        <dbReference type="SAM" id="SignalP"/>
    </source>
</evidence>
<reference evidence="4 5" key="1">
    <citation type="journal article" date="2017" name="Gigascience">
        <title>Draft genome of the honey bee ectoparasitic mite, Tropilaelaps mercedesae, is shaped by the parasitic life history.</title>
        <authorList>
            <person name="Dong X."/>
            <person name="Armstrong S.D."/>
            <person name="Xia D."/>
            <person name="Makepeace B.L."/>
            <person name="Darby A.C."/>
            <person name="Kadowaki T."/>
        </authorList>
    </citation>
    <scope>NUCLEOTIDE SEQUENCE [LARGE SCALE GENOMIC DNA]</scope>
    <source>
        <strain evidence="4">Wuxi-XJTLU</strain>
    </source>
</reference>
<dbReference type="GO" id="GO:0062129">
    <property type="term" value="C:chitin-based extracellular matrix"/>
    <property type="evidence" value="ECO:0007669"/>
    <property type="project" value="TreeGrafter"/>
</dbReference>
<dbReference type="AlphaFoldDB" id="A0A1V9XUX7"/>
<dbReference type="EMBL" id="MNPL01003741">
    <property type="protein sequence ID" value="OQR77285.1"/>
    <property type="molecule type" value="Genomic_DNA"/>
</dbReference>
<dbReference type="PROSITE" id="PS51155">
    <property type="entry name" value="CHIT_BIND_RR_2"/>
    <property type="match status" value="1"/>
</dbReference>
<protein>
    <submittedName>
        <fullName evidence="4">Cuticular protein-like</fullName>
    </submittedName>
</protein>
<organism evidence="4 5">
    <name type="scientific">Tropilaelaps mercedesae</name>
    <dbReference type="NCBI Taxonomy" id="418985"/>
    <lineage>
        <taxon>Eukaryota</taxon>
        <taxon>Metazoa</taxon>
        <taxon>Ecdysozoa</taxon>
        <taxon>Arthropoda</taxon>
        <taxon>Chelicerata</taxon>
        <taxon>Arachnida</taxon>
        <taxon>Acari</taxon>
        <taxon>Parasitiformes</taxon>
        <taxon>Mesostigmata</taxon>
        <taxon>Gamasina</taxon>
        <taxon>Dermanyssoidea</taxon>
        <taxon>Laelapidae</taxon>
        <taxon>Tropilaelaps</taxon>
    </lineage>
</organism>
<feature type="signal peptide" evidence="3">
    <location>
        <begin position="1"/>
        <end position="27"/>
    </location>
</feature>
<dbReference type="PANTHER" id="PTHR10380">
    <property type="entry name" value="CUTICLE PROTEIN"/>
    <property type="match status" value="1"/>
</dbReference>
<evidence type="ECO:0000256" key="1">
    <source>
        <dbReference type="PROSITE-ProRule" id="PRU00497"/>
    </source>
</evidence>
<dbReference type="PRINTS" id="PR00947">
    <property type="entry name" value="CUTICLE"/>
</dbReference>
<feature type="chain" id="PRO_5010732622" evidence="3">
    <location>
        <begin position="28"/>
        <end position="236"/>
    </location>
</feature>
<evidence type="ECO:0000256" key="2">
    <source>
        <dbReference type="SAM" id="MobiDB-lite"/>
    </source>
</evidence>
<evidence type="ECO:0000313" key="4">
    <source>
        <dbReference type="EMBL" id="OQR77285.1"/>
    </source>
</evidence>
<evidence type="ECO:0000313" key="5">
    <source>
        <dbReference type="Proteomes" id="UP000192247"/>
    </source>
</evidence>
<dbReference type="GO" id="GO:0008010">
    <property type="term" value="F:structural constituent of chitin-based larval cuticle"/>
    <property type="evidence" value="ECO:0007669"/>
    <property type="project" value="TreeGrafter"/>
</dbReference>
<comment type="caution">
    <text evidence="4">The sequence shown here is derived from an EMBL/GenBank/DDBJ whole genome shotgun (WGS) entry which is preliminary data.</text>
</comment>
<dbReference type="InterPro" id="IPR050468">
    <property type="entry name" value="Cuticle_Struct_Prot"/>
</dbReference>
<proteinExistence type="predicted"/>
<keyword evidence="3" id="KW-0732">Signal</keyword>
<feature type="region of interest" description="Disordered" evidence="2">
    <location>
        <begin position="130"/>
        <end position="161"/>
    </location>
</feature>
<dbReference type="Proteomes" id="UP000192247">
    <property type="component" value="Unassembled WGS sequence"/>
</dbReference>
<dbReference type="Pfam" id="PF00379">
    <property type="entry name" value="Chitin_bind_4"/>
    <property type="match status" value="1"/>
</dbReference>
<feature type="compositionally biased region" description="Polar residues" evidence="2">
    <location>
        <begin position="135"/>
        <end position="161"/>
    </location>
</feature>
<sequence length="236" mass="25635">MKKVSTLYFTMILCASLVLLKASHVAAQDSQKIYESNYKTPYSKNYRSEDGRGNFNFGYDIEDGLGGGQFRRESGNTAGERRGSYGFRSADGRVRVVHWVADHFGYRAAIVSNEPGVIAHSPADVSYNGAPVRYSSDTQGAPLPSSDNTPPQYQPATFGQQSQPASAVFAAPANADAELNNFVSSSNVTPLYARQTAGLVNILNPQRITKVMIRARPRNKRLYPTVAVTSSASTVL</sequence>
<accession>A0A1V9XUX7</accession>
<gene>
    <name evidence="4" type="ORF">BIW11_07204</name>
</gene>
<dbReference type="OrthoDB" id="8021718at2759"/>
<dbReference type="InParanoid" id="A0A1V9XUX7"/>
<keyword evidence="1" id="KW-0193">Cuticle</keyword>
<dbReference type="InterPro" id="IPR000618">
    <property type="entry name" value="Insect_cuticle"/>
</dbReference>
<name>A0A1V9XUX7_9ACAR</name>
<keyword evidence="5" id="KW-1185">Reference proteome</keyword>